<evidence type="ECO:0000259" key="3">
    <source>
        <dbReference type="Pfam" id="PF02719"/>
    </source>
</evidence>
<sequence>MKVLITGSHGTLGRAFTLYLKERGIPFCRYDRHHPLHTERDFDSVVNFAGLTAHSPEMADKGAANLLHEVNVEGTKRVLAFIARNKKLKRFVHIGTSAEYGSSKTTLTERSPSRPQNEYGRTKLEQTKLVEEFSRTYAVKTFNLRIFNLLGVPRHPAQKKQFIDEYVLSQLLGNAPTTAVSNTKDMRDYIDMQDAFDAILAALISKKGSRYELINICSGEGTSLSKLVRIFEHETNRRTSLVSTNRSATRYVGSRLKAMRLLGWKPTQSLGDIVCAATARKKRVLIVGAGVACELILKEFEKDSNADVIVAGIVDDDPKKQGGIVRGVKVIGTIGDIPHLASTHHFDQILVSVPSAGSRVAARVASLAPQGIPIKVLPSIASVILGKVSLAYIRDIDPSDIIGRPLVKTDQQRIAKNTTGKTFLVTGGAGSIGSEIIRQLFNSNAKKIIVLDSSEVDIFHLSQELSRERGHERPELVFRLGNIRDRERLEEIAQEHRIDCVVHAAAYKHVPLLEMNPGEAHKTNELGTRNILDMAITHHIPDFVLISTDKAVNPLSVLGRTKRAAELLVQQYAQEHGDMRFMAVRFGNVLNSSGSMLPTFLRQIRERTPLTITHKEVTRYFMSIPEAASLVLMCWVIGENGQLLLLDMGEPVKILDFAEKLVRMHGLVPYEDVPIVEIGLRPGEKLHEELAYDAGKLRQSSVPRIFIAEEIDRRYRRPIKS</sequence>
<organism evidence="4 5">
    <name type="scientific">Candidatus Kaiserbacteria bacterium GW2011_GWB1_52_6</name>
    <dbReference type="NCBI Taxonomy" id="1618674"/>
    <lineage>
        <taxon>Bacteria</taxon>
        <taxon>Candidatus Kaiseribacteriota</taxon>
    </lineage>
</organism>
<dbReference type="PANTHER" id="PTHR43318">
    <property type="entry name" value="UDP-N-ACETYLGLUCOSAMINE 4,6-DEHYDRATASE"/>
    <property type="match status" value="1"/>
</dbReference>
<gene>
    <name evidence="4" type="ORF">UY70_C0034G0003</name>
</gene>
<protein>
    <submittedName>
        <fullName evidence="4">Polysaccharide biosynthesis protein CapD</fullName>
    </submittedName>
</protein>
<dbReference type="InterPro" id="IPR001509">
    <property type="entry name" value="Epimerase_deHydtase"/>
</dbReference>
<dbReference type="Pfam" id="PF02719">
    <property type="entry name" value="Polysacc_synt_2"/>
    <property type="match status" value="1"/>
</dbReference>
<evidence type="ECO:0000256" key="1">
    <source>
        <dbReference type="ARBA" id="ARBA00007430"/>
    </source>
</evidence>
<dbReference type="InterPro" id="IPR036291">
    <property type="entry name" value="NAD(P)-bd_dom_sf"/>
</dbReference>
<dbReference type="PANTHER" id="PTHR43318:SF1">
    <property type="entry name" value="POLYSACCHARIDE BIOSYNTHESIS PROTEIN EPSC-RELATED"/>
    <property type="match status" value="1"/>
</dbReference>
<dbReference type="Gene3D" id="3.40.50.720">
    <property type="entry name" value="NAD(P)-binding Rossmann-like Domain"/>
    <property type="match status" value="3"/>
</dbReference>
<dbReference type="EMBL" id="LCRA01000034">
    <property type="protein sequence ID" value="KKW26181.1"/>
    <property type="molecule type" value="Genomic_DNA"/>
</dbReference>
<proteinExistence type="inferred from homology"/>
<evidence type="ECO:0000313" key="5">
    <source>
        <dbReference type="Proteomes" id="UP000034185"/>
    </source>
</evidence>
<evidence type="ECO:0000259" key="2">
    <source>
        <dbReference type="Pfam" id="PF01370"/>
    </source>
</evidence>
<evidence type="ECO:0000313" key="4">
    <source>
        <dbReference type="EMBL" id="KKW26181.1"/>
    </source>
</evidence>
<comment type="caution">
    <text evidence="4">The sequence shown here is derived from an EMBL/GenBank/DDBJ whole genome shotgun (WGS) entry which is preliminary data.</text>
</comment>
<dbReference type="PATRIC" id="fig|1618674.3.peg.718"/>
<dbReference type="InterPro" id="IPR003869">
    <property type="entry name" value="Polysac_CapD-like"/>
</dbReference>
<dbReference type="CDD" id="cd08946">
    <property type="entry name" value="SDR_e"/>
    <property type="match status" value="1"/>
</dbReference>
<dbReference type="SUPFAM" id="SSF51735">
    <property type="entry name" value="NAD(P)-binding Rossmann-fold domains"/>
    <property type="match status" value="3"/>
</dbReference>
<dbReference type="Pfam" id="PF13727">
    <property type="entry name" value="CoA_binding_3"/>
    <property type="match status" value="1"/>
</dbReference>
<feature type="domain" description="Polysaccharide biosynthesis protein CapD-like" evidence="3">
    <location>
        <begin position="424"/>
        <end position="709"/>
    </location>
</feature>
<reference evidence="4 5" key="1">
    <citation type="journal article" date="2015" name="Nature">
        <title>rRNA introns, odd ribosomes, and small enigmatic genomes across a large radiation of phyla.</title>
        <authorList>
            <person name="Brown C.T."/>
            <person name="Hug L.A."/>
            <person name="Thomas B.C."/>
            <person name="Sharon I."/>
            <person name="Castelle C.J."/>
            <person name="Singh A."/>
            <person name="Wilkins M.J."/>
            <person name="Williams K.H."/>
            <person name="Banfield J.F."/>
        </authorList>
    </citation>
    <scope>NUCLEOTIDE SEQUENCE [LARGE SCALE GENOMIC DNA]</scope>
</reference>
<comment type="similarity">
    <text evidence="1">Belongs to the polysaccharide synthase family.</text>
</comment>
<feature type="domain" description="NAD-dependent epimerase/dehydratase" evidence="2">
    <location>
        <begin position="3"/>
        <end position="217"/>
    </location>
</feature>
<dbReference type="InterPro" id="IPR051203">
    <property type="entry name" value="Polysaccharide_Synthase-Rel"/>
</dbReference>
<dbReference type="Pfam" id="PF01370">
    <property type="entry name" value="Epimerase"/>
    <property type="match status" value="1"/>
</dbReference>
<name>A0A0G1X5D6_9BACT</name>
<dbReference type="Proteomes" id="UP000034185">
    <property type="component" value="Unassembled WGS sequence"/>
</dbReference>
<accession>A0A0G1X5D6</accession>
<dbReference type="CDD" id="cd05237">
    <property type="entry name" value="UDP_invert_4-6DH_SDR_e"/>
    <property type="match status" value="1"/>
</dbReference>
<dbReference type="AlphaFoldDB" id="A0A0G1X5D6"/>